<sequence length="101" mass="11039">MKKSELVTTCVISGGVLLAALHHGTVYRDQYRTRAECEADWGRYSGYCQEESAGGSGYRYYGPSYESGARPRTLEPRKVAARETIKRSGFGFSGARFSAGG</sequence>
<reference evidence="1 2" key="1">
    <citation type="submission" date="2017-01" db="EMBL/GenBank/DDBJ databases">
        <authorList>
            <person name="Mah S.A."/>
            <person name="Swanson W.J."/>
            <person name="Moy G.W."/>
            <person name="Vacquier V.D."/>
        </authorList>
    </citation>
    <scope>NUCLEOTIDE SEQUENCE [LARGE SCALE GENOMIC DNA]</scope>
    <source>
        <strain evidence="1 2">RU36E</strain>
    </source>
</reference>
<evidence type="ECO:0000313" key="1">
    <source>
        <dbReference type="EMBL" id="SIQ91876.1"/>
    </source>
</evidence>
<gene>
    <name evidence="1" type="ORF">SAMN05878282_110104</name>
</gene>
<organism evidence="1 2">
    <name type="scientific">Aquipseudomonas alcaligenes</name>
    <name type="common">Pseudomonas alcaligenes</name>
    <dbReference type="NCBI Taxonomy" id="43263"/>
    <lineage>
        <taxon>Bacteria</taxon>
        <taxon>Pseudomonadati</taxon>
        <taxon>Pseudomonadota</taxon>
        <taxon>Gammaproteobacteria</taxon>
        <taxon>Pseudomonadales</taxon>
        <taxon>Pseudomonadaceae</taxon>
        <taxon>Aquipseudomonas</taxon>
    </lineage>
</organism>
<name>A0A1N6WPC0_AQUAC</name>
<dbReference type="AlphaFoldDB" id="A0A1N6WPC0"/>
<dbReference type="EMBL" id="FTMP01000010">
    <property type="protein sequence ID" value="SIQ91876.1"/>
    <property type="molecule type" value="Genomic_DNA"/>
</dbReference>
<accession>A0A1N6WPC0</accession>
<dbReference type="Proteomes" id="UP000185841">
    <property type="component" value="Unassembled WGS sequence"/>
</dbReference>
<evidence type="ECO:0000313" key="2">
    <source>
        <dbReference type="Proteomes" id="UP000185841"/>
    </source>
</evidence>
<protein>
    <submittedName>
        <fullName evidence="1">Uncharacterized protein</fullName>
    </submittedName>
</protein>
<dbReference type="RefSeq" id="WP_076428850.1">
    <property type="nucleotide sequence ID" value="NZ_FTMP01000010.1"/>
</dbReference>
<proteinExistence type="predicted"/>